<feature type="domain" description="BRCT" evidence="1">
    <location>
        <begin position="1"/>
        <end position="23"/>
    </location>
</feature>
<sequence length="65" mass="7497">MNENWRANCLQQRFAIALKEYTLEMQEKRYSSIHLHEIHHSPLIACGEGVGGGVLVSQLIENRYI</sequence>
<reference evidence="2 3" key="1">
    <citation type="submission" date="2017-06" db="EMBL/GenBank/DDBJ databases">
        <title>Genome sequencing of cyanobaciteial culture collection at National Institute for Environmental Studies (NIES).</title>
        <authorList>
            <person name="Hirose Y."/>
            <person name="Shimura Y."/>
            <person name="Fujisawa T."/>
            <person name="Nakamura Y."/>
            <person name="Kawachi M."/>
        </authorList>
    </citation>
    <scope>NUCLEOTIDE SEQUENCE [LARGE SCALE GENOMIC DNA]</scope>
    <source>
        <strain evidence="2 3">NIES-806</strain>
    </source>
</reference>
<dbReference type="PROSITE" id="PS50172">
    <property type="entry name" value="BRCT"/>
    <property type="match status" value="1"/>
</dbReference>
<dbReference type="InterPro" id="IPR001357">
    <property type="entry name" value="BRCT_dom"/>
</dbReference>
<gene>
    <name evidence="2" type="ORF">NIES806_40900</name>
</gene>
<evidence type="ECO:0000313" key="3">
    <source>
        <dbReference type="Proteomes" id="UP000218702"/>
    </source>
</evidence>
<dbReference type="KEGG" id="dcm:NIES806_40900"/>
<keyword evidence="3" id="KW-1185">Reference proteome</keyword>
<proteinExistence type="predicted"/>
<organism evidence="2 3">
    <name type="scientific">Dolichospermum compactum NIES-806</name>
    <dbReference type="NCBI Taxonomy" id="1973481"/>
    <lineage>
        <taxon>Bacteria</taxon>
        <taxon>Bacillati</taxon>
        <taxon>Cyanobacteriota</taxon>
        <taxon>Cyanophyceae</taxon>
        <taxon>Nostocales</taxon>
        <taxon>Aphanizomenonaceae</taxon>
        <taxon>Dolichospermum</taxon>
        <taxon>Dolichospermum compactum</taxon>
    </lineage>
</organism>
<dbReference type="AlphaFoldDB" id="A0A1Z4V8U1"/>
<accession>A0A1Z4V8U1</accession>
<protein>
    <recommendedName>
        <fullName evidence="1">BRCT domain-containing protein</fullName>
    </recommendedName>
</protein>
<evidence type="ECO:0000259" key="1">
    <source>
        <dbReference type="PROSITE" id="PS50172"/>
    </source>
</evidence>
<name>A0A1Z4V8U1_9CYAN</name>
<dbReference type="EMBL" id="AP018316">
    <property type="protein sequence ID" value="BAZ87858.1"/>
    <property type="molecule type" value="Genomic_DNA"/>
</dbReference>
<dbReference type="Proteomes" id="UP000218702">
    <property type="component" value="Chromosome"/>
</dbReference>
<evidence type="ECO:0000313" key="2">
    <source>
        <dbReference type="EMBL" id="BAZ87858.1"/>
    </source>
</evidence>